<evidence type="ECO:0000313" key="3">
    <source>
        <dbReference type="EMBL" id="QWK93130.1"/>
    </source>
</evidence>
<gene>
    <name evidence="2" type="ORF">KM031_21150</name>
    <name evidence="3" type="ORF">KM031_22010</name>
</gene>
<feature type="domain" description="TniQ" evidence="1">
    <location>
        <begin position="26"/>
        <end position="160"/>
    </location>
</feature>
<keyword evidence="4" id="KW-1185">Reference proteome</keyword>
<accession>A0A975PBT5</accession>
<evidence type="ECO:0000313" key="4">
    <source>
        <dbReference type="Proteomes" id="UP000679352"/>
    </source>
</evidence>
<organism evidence="2 4">
    <name type="scientific">Gemmobacter fulvus</name>
    <dbReference type="NCBI Taxonomy" id="2840474"/>
    <lineage>
        <taxon>Bacteria</taxon>
        <taxon>Pseudomonadati</taxon>
        <taxon>Pseudomonadota</taxon>
        <taxon>Alphaproteobacteria</taxon>
        <taxon>Rhodobacterales</taxon>
        <taxon>Paracoccaceae</taxon>
        <taxon>Gemmobacter</taxon>
    </lineage>
</organism>
<geneLocation type="plasmid" evidence="2 4">
    <name>p4</name>
</geneLocation>
<dbReference type="KEGG" id="gfu:KM031_21150"/>
<dbReference type="InterPro" id="IPR009492">
    <property type="entry name" value="TniQ"/>
</dbReference>
<evidence type="ECO:0000313" key="2">
    <source>
        <dbReference type="EMBL" id="QWK93087.1"/>
    </source>
</evidence>
<reference evidence="2" key="1">
    <citation type="submission" date="2021-06" db="EMBL/GenBank/DDBJ databases">
        <authorList>
            <person name="Lee C.-S."/>
            <person name="Jin L."/>
        </authorList>
    </citation>
    <scope>NUCLEOTIDE SEQUENCE</scope>
    <source>
        <strain evidence="2">Con5</strain>
        <plasmid evidence="2">p4</plasmid>
        <plasmid evidence="3">p5</plasmid>
    </source>
</reference>
<dbReference type="EMBL" id="CP076366">
    <property type="protein sequence ID" value="QWK93130.1"/>
    <property type="molecule type" value="Genomic_DNA"/>
</dbReference>
<dbReference type="EMBL" id="CP076365">
    <property type="protein sequence ID" value="QWK93087.1"/>
    <property type="molecule type" value="Genomic_DNA"/>
</dbReference>
<proteinExistence type="predicted"/>
<geneLocation type="plasmid" evidence="3 4">
    <name>p5</name>
</geneLocation>
<dbReference type="RefSeq" id="WP_215507977.1">
    <property type="nucleotide sequence ID" value="NZ_CP076365.1"/>
</dbReference>
<dbReference type="Proteomes" id="UP000679352">
    <property type="component" value="Plasmid p4"/>
</dbReference>
<evidence type="ECO:0000259" key="1">
    <source>
        <dbReference type="Pfam" id="PF06527"/>
    </source>
</evidence>
<dbReference type="AlphaFoldDB" id="A0A975PBT5"/>
<sequence>MTSNAPRIIVSPARRYRVAAGHRWPVDIRPAPGELLSSWLHRLAHANGVPPRYFGAVLGVAGETWSAQLDRHLPEAVRRILLDHTSICPEDIDGLCLAHSPLSSVRLQLRSRPQDAGTSTAQSCWLQFCPTCLREDEAPYFRQSWTLATRVSCFRHGCRLRDRCPSCGQGLAPFRQDRLVSQQYCAFCDAPLAKPTDPANPGARRLERLIDDLLRLDTAGLALGVGRGKRKTLPERIAICPVPVGTTTSTIPQLSHRIRHDFFRRLSEGQSGIVGHKGGGPLNLWVRLANAAGNHNGLVKELTDQLAETAGLRRASSPRATDLAALLRAATQLHEARRSAAEAQPAP</sequence>
<keyword evidence="2" id="KW-0614">Plasmid</keyword>
<dbReference type="KEGG" id="gfu:KM031_22010"/>
<protein>
    <submittedName>
        <fullName evidence="2">TniQ family protein</fullName>
    </submittedName>
</protein>
<dbReference type="Pfam" id="PF06527">
    <property type="entry name" value="TniQ"/>
    <property type="match status" value="1"/>
</dbReference>
<name>A0A975PBT5_9RHOB</name>
<dbReference type="Proteomes" id="UP000679352">
    <property type="component" value="Plasmid p5"/>
</dbReference>